<dbReference type="Gene3D" id="3.10.450.240">
    <property type="match status" value="1"/>
</dbReference>
<sequence length="307" mass="35621">MKRMALLRRFNTIRSLYQTFELRESSSFLLRSSRSYITGSSNVPQFYSHGASSCLYKTDTNALPWTCRSAMTLRSTMAAEFLIFLNDKKSVSTQAKAPAQARQMGALKVSMTSPGFVYEPYAPGKPISFWKRYFTRSGWRRTKDDIKSELKSAYAIAKLRRSGYSKNQFYKEAVELFKEINTLMANGDKTTLRKVVTENMFSALKNEIKKRESVWSQVYWEMVEPIVKIRTLRARLVSIQLIICLGVDLPHVVFEVLLFYELNRKTQIRMIRQKLLNHACNVCLVGRNVIWRFGLIIFNCHEPLTLQ</sequence>
<evidence type="ECO:0000256" key="3">
    <source>
        <dbReference type="ARBA" id="ARBA00022980"/>
    </source>
</evidence>
<accession>A0A061F3P4</accession>
<dbReference type="AlphaFoldDB" id="A0A061F3P4"/>
<organism evidence="10 11">
    <name type="scientific">Theobroma cacao</name>
    <name type="common">Cacao</name>
    <name type="synonym">Cocoa</name>
    <dbReference type="NCBI Taxonomy" id="3641"/>
    <lineage>
        <taxon>Eukaryota</taxon>
        <taxon>Viridiplantae</taxon>
        <taxon>Streptophyta</taxon>
        <taxon>Embryophyta</taxon>
        <taxon>Tracheophyta</taxon>
        <taxon>Spermatophyta</taxon>
        <taxon>Magnoliopsida</taxon>
        <taxon>eudicotyledons</taxon>
        <taxon>Gunneridae</taxon>
        <taxon>Pentapetalae</taxon>
        <taxon>rosids</taxon>
        <taxon>malvids</taxon>
        <taxon>Malvales</taxon>
        <taxon>Malvaceae</taxon>
        <taxon>Byttnerioideae</taxon>
        <taxon>Theobroma</taxon>
    </lineage>
</organism>
<dbReference type="GO" id="GO:0005739">
    <property type="term" value="C:mitochondrion"/>
    <property type="evidence" value="ECO:0000318"/>
    <property type="project" value="GO_Central"/>
</dbReference>
<keyword evidence="2" id="KW-0809">Transit peptide</keyword>
<proteinExistence type="inferred from homology"/>
<evidence type="ECO:0000256" key="4">
    <source>
        <dbReference type="ARBA" id="ARBA00023128"/>
    </source>
</evidence>
<dbReference type="GO" id="GO:0005840">
    <property type="term" value="C:ribosome"/>
    <property type="evidence" value="ECO:0007669"/>
    <property type="project" value="UniProtKB-KW"/>
</dbReference>
<keyword evidence="11" id="KW-1185">Reference proteome</keyword>
<evidence type="ECO:0000313" key="11">
    <source>
        <dbReference type="Proteomes" id="UP000026915"/>
    </source>
</evidence>
<evidence type="ECO:0000256" key="7">
    <source>
        <dbReference type="ARBA" id="ARBA00039448"/>
    </source>
</evidence>
<evidence type="ECO:0000256" key="5">
    <source>
        <dbReference type="ARBA" id="ARBA00023274"/>
    </source>
</evidence>
<gene>
    <name evidence="10" type="ORF">TCM_026523</name>
</gene>
<keyword evidence="3" id="KW-0689">Ribosomal protein</keyword>
<dbReference type="SUPFAM" id="SSF54427">
    <property type="entry name" value="NTF2-like"/>
    <property type="match status" value="1"/>
</dbReference>
<dbReference type="PANTHER" id="PTHR28554">
    <property type="entry name" value="39S RIBOSOMAL PROTEIN L45, MITOCHONDRIAL"/>
    <property type="match status" value="1"/>
</dbReference>
<dbReference type="PANTHER" id="PTHR28554:SF1">
    <property type="entry name" value="LARGE RIBOSOMAL SUBUNIT PROTEIN ML45"/>
    <property type="match status" value="1"/>
</dbReference>
<comment type="subcellular location">
    <subcellularLocation>
        <location evidence="1">Mitochondrion</location>
    </subcellularLocation>
</comment>
<keyword evidence="4" id="KW-0496">Mitochondrion</keyword>
<dbReference type="STRING" id="3641.A0A061F3P4"/>
<dbReference type="Gramene" id="EOY11292">
    <property type="protein sequence ID" value="EOY11292"/>
    <property type="gene ID" value="TCM_026523"/>
</dbReference>
<dbReference type="Proteomes" id="UP000026915">
    <property type="component" value="Chromosome 5"/>
</dbReference>
<dbReference type="GO" id="GO:1990904">
    <property type="term" value="C:ribonucleoprotein complex"/>
    <property type="evidence" value="ECO:0007669"/>
    <property type="project" value="UniProtKB-KW"/>
</dbReference>
<evidence type="ECO:0000313" key="10">
    <source>
        <dbReference type="EMBL" id="EOY11292.1"/>
    </source>
</evidence>
<evidence type="ECO:0000256" key="8">
    <source>
        <dbReference type="ARBA" id="ARBA00043031"/>
    </source>
</evidence>
<evidence type="ECO:0000256" key="6">
    <source>
        <dbReference type="ARBA" id="ARBA00038073"/>
    </source>
</evidence>
<dbReference type="InterPro" id="IPR051975">
    <property type="entry name" value="mtLSU_mL45"/>
</dbReference>
<evidence type="ECO:0000256" key="2">
    <source>
        <dbReference type="ARBA" id="ARBA00022946"/>
    </source>
</evidence>
<dbReference type="EMBL" id="CM001883">
    <property type="protein sequence ID" value="EOY11292.1"/>
    <property type="molecule type" value="Genomic_DNA"/>
</dbReference>
<evidence type="ECO:0000256" key="1">
    <source>
        <dbReference type="ARBA" id="ARBA00004173"/>
    </source>
</evidence>
<comment type="similarity">
    <text evidence="6">Belongs to the mitochondrion-specific ribosomal protein mL45 family.</text>
</comment>
<name>A0A061F3P4_THECC</name>
<dbReference type="eggNOG" id="KOG4599">
    <property type="taxonomic scope" value="Eukaryota"/>
</dbReference>
<evidence type="ECO:0000259" key="9">
    <source>
        <dbReference type="Pfam" id="PF04280"/>
    </source>
</evidence>
<keyword evidence="5" id="KW-0687">Ribonucleoprotein</keyword>
<dbReference type="InterPro" id="IPR032710">
    <property type="entry name" value="NTF2-like_dom_sf"/>
</dbReference>
<dbReference type="Pfam" id="PF04280">
    <property type="entry name" value="Tim44"/>
    <property type="match status" value="1"/>
</dbReference>
<dbReference type="InParanoid" id="A0A061F3P4"/>
<dbReference type="InterPro" id="IPR007379">
    <property type="entry name" value="Tim44-like_dom"/>
</dbReference>
<dbReference type="FunCoup" id="A0A061F3P4">
    <property type="interactions" value="1018"/>
</dbReference>
<feature type="domain" description="Tim44-like" evidence="9">
    <location>
        <begin position="152"/>
        <end position="215"/>
    </location>
</feature>
<reference evidence="10 11" key="1">
    <citation type="journal article" date="2013" name="Genome Biol.">
        <title>The genome sequence of the most widely cultivated cacao type and its use to identify candidate genes regulating pod color.</title>
        <authorList>
            <person name="Motamayor J.C."/>
            <person name="Mockaitis K."/>
            <person name="Schmutz J."/>
            <person name="Haiminen N."/>
            <person name="Iii D.L."/>
            <person name="Cornejo O."/>
            <person name="Findley S.D."/>
            <person name="Zheng P."/>
            <person name="Utro F."/>
            <person name="Royaert S."/>
            <person name="Saski C."/>
            <person name="Jenkins J."/>
            <person name="Podicheti R."/>
            <person name="Zhao M."/>
            <person name="Scheffler B.E."/>
            <person name="Stack J.C."/>
            <person name="Feltus F.A."/>
            <person name="Mustiga G.M."/>
            <person name="Amores F."/>
            <person name="Phillips W."/>
            <person name="Marelli J.P."/>
            <person name="May G.D."/>
            <person name="Shapiro H."/>
            <person name="Ma J."/>
            <person name="Bustamante C.D."/>
            <person name="Schnell R.J."/>
            <person name="Main D."/>
            <person name="Gilbert D."/>
            <person name="Parida L."/>
            <person name="Kuhn D.N."/>
        </authorList>
    </citation>
    <scope>NUCLEOTIDE SEQUENCE [LARGE SCALE GENOMIC DNA]</scope>
    <source>
        <strain evidence="11">cv. Matina 1-6</strain>
    </source>
</reference>
<protein>
    <recommendedName>
        <fullName evidence="7">Large ribosomal subunit protein mL45</fullName>
    </recommendedName>
    <alternativeName>
        <fullName evidence="8">39S ribosomal protein L45, mitochondrial</fullName>
    </alternativeName>
</protein>
<dbReference type="HOGENOM" id="CLU_073960_0_1_1"/>